<dbReference type="Gene3D" id="1.10.260.40">
    <property type="entry name" value="lambda repressor-like DNA-binding domains"/>
    <property type="match status" value="1"/>
</dbReference>
<dbReference type="Proteomes" id="UP001430360">
    <property type="component" value="Unassembled WGS sequence"/>
</dbReference>
<dbReference type="InterPro" id="IPR001387">
    <property type="entry name" value="Cro/C1-type_HTH"/>
</dbReference>
<dbReference type="EMBL" id="JAJQKU010000002">
    <property type="protein sequence ID" value="MCD9096437.1"/>
    <property type="molecule type" value="Genomic_DNA"/>
</dbReference>
<feature type="domain" description="HTH cro/C1-type" evidence="1">
    <location>
        <begin position="18"/>
        <end position="72"/>
    </location>
</feature>
<sequence length="83" mass="9622">MSPKSIHKPEYQVLLELLREMRVKAGLTQTELSVALDRPQSYVSDVERGVRRLDLLQLREYCVACKKDLTGFVRRFEKDIGQA</sequence>
<evidence type="ECO:0000313" key="3">
    <source>
        <dbReference type="Proteomes" id="UP001430360"/>
    </source>
</evidence>
<proteinExistence type="predicted"/>
<reference evidence="2" key="1">
    <citation type="submission" date="2021-12" db="EMBL/GenBank/DDBJ databases">
        <authorList>
            <person name="Ulrich A."/>
        </authorList>
    </citation>
    <scope>NUCLEOTIDE SEQUENCE</scope>
    <source>
        <strain evidence="2">A1P009</strain>
    </source>
</reference>
<reference evidence="2" key="2">
    <citation type="journal article" date="2022" name="Syst. Appl. Microbiol.">
        <title>Physiological and genomic characterisation of Luteimonas fraxinea sp. nov., a bacterial species associated with trees tolerant to ash dieback.</title>
        <authorList>
            <person name="Ulrich K."/>
            <person name="Becker R."/>
            <person name="Behrendt U."/>
            <person name="Kube M."/>
            <person name="Schneck V."/>
            <person name="Ulrich A."/>
        </authorList>
    </citation>
    <scope>NUCLEOTIDE SEQUENCE</scope>
    <source>
        <strain evidence="2">A1P009</strain>
    </source>
</reference>
<keyword evidence="3" id="KW-1185">Reference proteome</keyword>
<accession>A0ABS8UC44</accession>
<dbReference type="RefSeq" id="WP_232135070.1">
    <property type="nucleotide sequence ID" value="NZ_JAJQKU010000002.1"/>
</dbReference>
<dbReference type="Pfam" id="PF01381">
    <property type="entry name" value="HTH_3"/>
    <property type="match status" value="1"/>
</dbReference>
<organism evidence="2 3">
    <name type="scientific">Luteimonas fraxinea</name>
    <dbReference type="NCBI Taxonomy" id="2901869"/>
    <lineage>
        <taxon>Bacteria</taxon>
        <taxon>Pseudomonadati</taxon>
        <taxon>Pseudomonadota</taxon>
        <taxon>Gammaproteobacteria</taxon>
        <taxon>Lysobacterales</taxon>
        <taxon>Lysobacteraceae</taxon>
        <taxon>Luteimonas</taxon>
    </lineage>
</organism>
<gene>
    <name evidence="2" type="ORF">LTT95_05725</name>
</gene>
<dbReference type="InterPro" id="IPR010982">
    <property type="entry name" value="Lambda_DNA-bd_dom_sf"/>
</dbReference>
<evidence type="ECO:0000313" key="2">
    <source>
        <dbReference type="EMBL" id="MCD9096437.1"/>
    </source>
</evidence>
<dbReference type="SUPFAM" id="SSF47413">
    <property type="entry name" value="lambda repressor-like DNA-binding domains"/>
    <property type="match status" value="1"/>
</dbReference>
<dbReference type="SMART" id="SM00530">
    <property type="entry name" value="HTH_XRE"/>
    <property type="match status" value="1"/>
</dbReference>
<protein>
    <submittedName>
        <fullName evidence="2">Helix-turn-helix transcriptional regulator</fullName>
    </submittedName>
</protein>
<name>A0ABS8UC44_9GAMM</name>
<comment type="caution">
    <text evidence="2">The sequence shown here is derived from an EMBL/GenBank/DDBJ whole genome shotgun (WGS) entry which is preliminary data.</text>
</comment>
<dbReference type="PROSITE" id="PS50943">
    <property type="entry name" value="HTH_CROC1"/>
    <property type="match status" value="1"/>
</dbReference>
<dbReference type="CDD" id="cd00093">
    <property type="entry name" value="HTH_XRE"/>
    <property type="match status" value="1"/>
</dbReference>
<evidence type="ECO:0000259" key="1">
    <source>
        <dbReference type="PROSITE" id="PS50943"/>
    </source>
</evidence>